<evidence type="ECO:0000256" key="2">
    <source>
        <dbReference type="SAM" id="SignalP"/>
    </source>
</evidence>
<organism evidence="3 4">
    <name type="scientific">Mikania micrantha</name>
    <name type="common">bitter vine</name>
    <dbReference type="NCBI Taxonomy" id="192012"/>
    <lineage>
        <taxon>Eukaryota</taxon>
        <taxon>Viridiplantae</taxon>
        <taxon>Streptophyta</taxon>
        <taxon>Embryophyta</taxon>
        <taxon>Tracheophyta</taxon>
        <taxon>Spermatophyta</taxon>
        <taxon>Magnoliopsida</taxon>
        <taxon>eudicotyledons</taxon>
        <taxon>Gunneridae</taxon>
        <taxon>Pentapetalae</taxon>
        <taxon>asterids</taxon>
        <taxon>campanulids</taxon>
        <taxon>Asterales</taxon>
        <taxon>Asteraceae</taxon>
        <taxon>Asteroideae</taxon>
        <taxon>Heliantheae alliance</taxon>
        <taxon>Eupatorieae</taxon>
        <taxon>Mikania</taxon>
    </lineage>
</organism>
<evidence type="ECO:0000313" key="4">
    <source>
        <dbReference type="Proteomes" id="UP000326396"/>
    </source>
</evidence>
<feature type="compositionally biased region" description="Basic residues" evidence="1">
    <location>
        <begin position="117"/>
        <end position="127"/>
    </location>
</feature>
<keyword evidence="2" id="KW-0732">Signal</keyword>
<reference evidence="3 4" key="1">
    <citation type="submission" date="2019-05" db="EMBL/GenBank/DDBJ databases">
        <title>Mikania micrantha, genome provides insights into the molecular mechanism of rapid growth.</title>
        <authorList>
            <person name="Liu B."/>
        </authorList>
    </citation>
    <scope>NUCLEOTIDE SEQUENCE [LARGE SCALE GENOMIC DNA]</scope>
    <source>
        <strain evidence="3">NLD-2019</strain>
        <tissue evidence="3">Leaf</tissue>
    </source>
</reference>
<name>A0A5N6PI25_9ASTR</name>
<gene>
    <name evidence="3" type="ORF">E3N88_07990</name>
</gene>
<dbReference type="EMBL" id="SZYD01000004">
    <property type="protein sequence ID" value="KAD6453285.1"/>
    <property type="molecule type" value="Genomic_DNA"/>
</dbReference>
<comment type="caution">
    <text evidence="3">The sequence shown here is derived from an EMBL/GenBank/DDBJ whole genome shotgun (WGS) entry which is preliminary data.</text>
</comment>
<feature type="region of interest" description="Disordered" evidence="1">
    <location>
        <begin position="31"/>
        <end position="134"/>
    </location>
</feature>
<dbReference type="AlphaFoldDB" id="A0A5N6PI25"/>
<keyword evidence="4" id="KW-1185">Reference proteome</keyword>
<evidence type="ECO:0000313" key="3">
    <source>
        <dbReference type="EMBL" id="KAD6453285.1"/>
    </source>
</evidence>
<feature type="chain" id="PRO_5024275135" description="Proline-rich protein" evidence="2">
    <location>
        <begin position="21"/>
        <end position="134"/>
    </location>
</feature>
<protein>
    <recommendedName>
        <fullName evidence="5">Proline-rich protein</fullName>
    </recommendedName>
</protein>
<evidence type="ECO:0008006" key="5">
    <source>
        <dbReference type="Google" id="ProtNLM"/>
    </source>
</evidence>
<accession>A0A5N6PI25</accession>
<proteinExistence type="predicted"/>
<sequence length="134" mass="15093">MHTNLFFLFLFTSTLIFITATTLANHEPLSEHDIPELKKPPHHGLNPPKEVPPIHRPPRPPHNGYIPQEIETEATHKPPHKGGKPPHDGHKLPPKKKPPHGGHPPTEIDAEAAYKPPQRRRPPRGRPPKLDTKP</sequence>
<feature type="signal peptide" evidence="2">
    <location>
        <begin position="1"/>
        <end position="20"/>
    </location>
</feature>
<evidence type="ECO:0000256" key="1">
    <source>
        <dbReference type="SAM" id="MobiDB-lite"/>
    </source>
</evidence>
<dbReference type="Proteomes" id="UP000326396">
    <property type="component" value="Linkage Group LG12"/>
</dbReference>